<evidence type="ECO:0000313" key="2">
    <source>
        <dbReference type="EMBL" id="RSH82649.1"/>
    </source>
</evidence>
<sequence>MVDVHTPVNGDSAEQAETSRDGLRRMQRLTDASRSRTNPYSTAFNPLTSSLIYPPSGTGTHHVITSVFADTPPRPLPFPPVLSSSGLLSLSPDGAWMVGYHSAPSLAMHGGPVFNGDLFVFSSQILDSGMTMGQFMPAATFPIGVTTPLSGIYLYPPRTRLGPGGQRAAPALGPAPPPGYAASKSRGPTCLFMTADVLYFLHPHPVPATVVLDTQSSAAVPGESISAAGGSDAAPLNWTINALKCPLGSRSYTDLSSTAQVAPLPAFGAQRGWFGMVGGSDGVWAAVEKDGEVQVIRVDIGLDANNMPYMSTTPLPALPRPQVPPFADSTAVFESHLQDLVFVPLKDHGVMNGSADDNKNDDGAIGCVLVYRDVDDTIPPSRCRMRFELVEIRQRPVTVVDGFKDLGSGDDAASPLDWLPSPTARRTAMSPEGTNILSLTPLPDVPPHTLALALVSSPTGLSLTHVNLVPPSEASDKDADGATRWPALVGEECPLDMCLVLADVVATPSQGTRRGEMGLVAIFGGSRPRLVPSPRLGAAAHPVETVKHVAERAARSIELAVVQGVDWSDSVRAAFATVPRGEAGDLASAILDKALSLFIQHSRSYVPHILRLQVAVWALAEDPRMQVAAELIRLGEAGQIMYLCGDERDGVISFDLDSVWNLVDIFEFALGALGGIFRDAVAEKASAEWSPGEPRTEGSTRVLYLIHPLLRRILVRLVALLAAFAKFVANLDRPIRPPDSAFLITRSAPASAVAAARVQDALVREGVDLALWGDVLAALNKAPRPNDADTVASLLKLDLAPIATLLPPLLASLPTPSSLFTYPTPSPERDGATCAVIGDMPTAHCDRCGARTVLHVHNVMRGGVPSPWSAWRRT</sequence>
<accession>A0A427XUX3</accession>
<dbReference type="RefSeq" id="XP_028476881.1">
    <property type="nucleotide sequence ID" value="XM_028622988.1"/>
</dbReference>
<proteinExistence type="predicted"/>
<dbReference type="AlphaFoldDB" id="A0A427XUX3"/>
<protein>
    <recommendedName>
        <fullName evidence="4">Mediator complex subunit 16</fullName>
    </recommendedName>
</protein>
<gene>
    <name evidence="2" type="ORF">EHS24_007642</name>
</gene>
<dbReference type="GeneID" id="39592185"/>
<dbReference type="STRING" id="105984.A0A427XUX3"/>
<organism evidence="2 3">
    <name type="scientific">Apiotrichum porosum</name>
    <dbReference type="NCBI Taxonomy" id="105984"/>
    <lineage>
        <taxon>Eukaryota</taxon>
        <taxon>Fungi</taxon>
        <taxon>Dikarya</taxon>
        <taxon>Basidiomycota</taxon>
        <taxon>Agaricomycotina</taxon>
        <taxon>Tremellomycetes</taxon>
        <taxon>Trichosporonales</taxon>
        <taxon>Trichosporonaceae</taxon>
        <taxon>Apiotrichum</taxon>
    </lineage>
</organism>
<evidence type="ECO:0000256" key="1">
    <source>
        <dbReference type="SAM" id="MobiDB-lite"/>
    </source>
</evidence>
<keyword evidence="3" id="KW-1185">Reference proteome</keyword>
<evidence type="ECO:0008006" key="4">
    <source>
        <dbReference type="Google" id="ProtNLM"/>
    </source>
</evidence>
<name>A0A427XUX3_9TREE</name>
<dbReference type="EMBL" id="RSCE01000005">
    <property type="protein sequence ID" value="RSH82649.1"/>
    <property type="molecule type" value="Genomic_DNA"/>
</dbReference>
<evidence type="ECO:0000313" key="3">
    <source>
        <dbReference type="Proteomes" id="UP000279236"/>
    </source>
</evidence>
<reference evidence="2 3" key="1">
    <citation type="submission" date="2018-11" db="EMBL/GenBank/DDBJ databases">
        <title>Genome sequence of Apiotrichum porosum DSM 27194.</title>
        <authorList>
            <person name="Aliyu H."/>
            <person name="Gorte O."/>
            <person name="Ochsenreither K."/>
        </authorList>
    </citation>
    <scope>NUCLEOTIDE SEQUENCE [LARGE SCALE GENOMIC DNA]</scope>
    <source>
        <strain evidence="2 3">DSM 27194</strain>
    </source>
</reference>
<dbReference type="OrthoDB" id="2535907at2759"/>
<comment type="caution">
    <text evidence="2">The sequence shown here is derived from an EMBL/GenBank/DDBJ whole genome shotgun (WGS) entry which is preliminary data.</text>
</comment>
<feature type="region of interest" description="Disordered" evidence="1">
    <location>
        <begin position="1"/>
        <end position="23"/>
    </location>
</feature>
<dbReference type="Proteomes" id="UP000279236">
    <property type="component" value="Unassembled WGS sequence"/>
</dbReference>